<feature type="region of interest" description="Disordered" evidence="1">
    <location>
        <begin position="1"/>
        <end position="33"/>
    </location>
</feature>
<dbReference type="Pfam" id="PF11748">
    <property type="entry name" value="DUF3306"/>
    <property type="match status" value="1"/>
</dbReference>
<accession>A0ABV7BSP1</accession>
<feature type="region of interest" description="Disordered" evidence="1">
    <location>
        <begin position="135"/>
        <end position="197"/>
    </location>
</feature>
<feature type="compositionally biased region" description="Basic residues" evidence="1">
    <location>
        <begin position="187"/>
        <end position="197"/>
    </location>
</feature>
<feature type="compositionally biased region" description="Basic and acidic residues" evidence="1">
    <location>
        <begin position="15"/>
        <end position="27"/>
    </location>
</feature>
<evidence type="ECO:0000256" key="1">
    <source>
        <dbReference type="SAM" id="MobiDB-lite"/>
    </source>
</evidence>
<name>A0ABV7BSP1_9PROT</name>
<evidence type="ECO:0000313" key="3">
    <source>
        <dbReference type="Proteomes" id="UP001595420"/>
    </source>
</evidence>
<gene>
    <name evidence="2" type="ORF">ACFOD3_12030</name>
</gene>
<sequence>MSEDGFLGRWSRLKRAAEPAPEPKPEPEIEAEDAVALPQPAACPLPGVPEIDLSALPRIEELTESSDFSLFLRPGIPAALRGAALRRMWSLDPGIRDFIGPADYAWDYNNPAGMPPGFSLDLGGELKKLLAQAIGERPEEEAPEAEAAAETPAEPEAPPEAVAETLPQPEAAAPRLAEAPAAEPASPRRRHGGAMPA</sequence>
<comment type="caution">
    <text evidence="2">The sequence shown here is derived from an EMBL/GenBank/DDBJ whole genome shotgun (WGS) entry which is preliminary data.</text>
</comment>
<evidence type="ECO:0000313" key="2">
    <source>
        <dbReference type="EMBL" id="MFC3000627.1"/>
    </source>
</evidence>
<feature type="compositionally biased region" description="Low complexity" evidence="1">
    <location>
        <begin position="145"/>
        <end position="185"/>
    </location>
</feature>
<dbReference type="InterPro" id="IPR021735">
    <property type="entry name" value="DUF3306"/>
</dbReference>
<dbReference type="RefSeq" id="WP_216836707.1">
    <property type="nucleotide sequence ID" value="NZ_JAFNJS010000003.1"/>
</dbReference>
<organism evidence="2 3">
    <name type="scientific">Falsiroseomonas tokyonensis</name>
    <dbReference type="NCBI Taxonomy" id="430521"/>
    <lineage>
        <taxon>Bacteria</taxon>
        <taxon>Pseudomonadati</taxon>
        <taxon>Pseudomonadota</taxon>
        <taxon>Alphaproteobacteria</taxon>
        <taxon>Acetobacterales</taxon>
        <taxon>Roseomonadaceae</taxon>
        <taxon>Falsiroseomonas</taxon>
    </lineage>
</organism>
<dbReference type="Proteomes" id="UP001595420">
    <property type="component" value="Unassembled WGS sequence"/>
</dbReference>
<dbReference type="EMBL" id="JBHRSB010000003">
    <property type="protein sequence ID" value="MFC3000627.1"/>
    <property type="molecule type" value="Genomic_DNA"/>
</dbReference>
<keyword evidence="3" id="KW-1185">Reference proteome</keyword>
<protein>
    <submittedName>
        <fullName evidence="2">DUF3306 domain-containing protein</fullName>
    </submittedName>
</protein>
<reference evidence="3" key="1">
    <citation type="journal article" date="2019" name="Int. J. Syst. Evol. Microbiol.">
        <title>The Global Catalogue of Microorganisms (GCM) 10K type strain sequencing project: providing services to taxonomists for standard genome sequencing and annotation.</title>
        <authorList>
            <consortium name="The Broad Institute Genomics Platform"/>
            <consortium name="The Broad Institute Genome Sequencing Center for Infectious Disease"/>
            <person name="Wu L."/>
            <person name="Ma J."/>
        </authorList>
    </citation>
    <scope>NUCLEOTIDE SEQUENCE [LARGE SCALE GENOMIC DNA]</scope>
    <source>
        <strain evidence="3">CGMCC 1.16855</strain>
    </source>
</reference>
<proteinExistence type="predicted"/>